<protein>
    <submittedName>
        <fullName evidence="1">Uncharacterized protein</fullName>
    </submittedName>
</protein>
<reference evidence="1" key="1">
    <citation type="journal article" date="2015" name="Nature">
        <title>Complex archaea that bridge the gap between prokaryotes and eukaryotes.</title>
        <authorList>
            <person name="Spang A."/>
            <person name="Saw J.H."/>
            <person name="Jorgensen S.L."/>
            <person name="Zaremba-Niedzwiedzka K."/>
            <person name="Martijn J."/>
            <person name="Lind A.E."/>
            <person name="van Eijk R."/>
            <person name="Schleper C."/>
            <person name="Guy L."/>
            <person name="Ettema T.J."/>
        </authorList>
    </citation>
    <scope>NUCLEOTIDE SEQUENCE</scope>
</reference>
<name>A0A0F9C037_9ZZZZ</name>
<dbReference type="EMBL" id="LAZR01038435">
    <property type="protein sequence ID" value="KKL19572.1"/>
    <property type="molecule type" value="Genomic_DNA"/>
</dbReference>
<sequence length="45" mass="5386">MDYKLIVEKIKIVINDWSYGKYDYKDPDEYLVIIDEIIAEEESGE</sequence>
<organism evidence="1">
    <name type="scientific">marine sediment metagenome</name>
    <dbReference type="NCBI Taxonomy" id="412755"/>
    <lineage>
        <taxon>unclassified sequences</taxon>
        <taxon>metagenomes</taxon>
        <taxon>ecological metagenomes</taxon>
    </lineage>
</organism>
<comment type="caution">
    <text evidence="1">The sequence shown here is derived from an EMBL/GenBank/DDBJ whole genome shotgun (WGS) entry which is preliminary data.</text>
</comment>
<dbReference type="AlphaFoldDB" id="A0A0F9C037"/>
<evidence type="ECO:0000313" key="1">
    <source>
        <dbReference type="EMBL" id="KKL19572.1"/>
    </source>
</evidence>
<accession>A0A0F9C037</accession>
<gene>
    <name evidence="1" type="ORF">LCGC14_2464080</name>
</gene>
<proteinExistence type="predicted"/>